<dbReference type="Gene3D" id="2.60.40.1120">
    <property type="entry name" value="Carboxypeptidase-like, regulatory domain"/>
    <property type="match status" value="1"/>
</dbReference>
<feature type="signal peptide" evidence="3">
    <location>
        <begin position="1"/>
        <end position="18"/>
    </location>
</feature>
<keyword evidence="2" id="KW-0812">Transmembrane</keyword>
<dbReference type="SUPFAM" id="SSF56935">
    <property type="entry name" value="Porins"/>
    <property type="match status" value="1"/>
</dbReference>
<dbReference type="PANTHER" id="PTHR30069">
    <property type="entry name" value="TONB-DEPENDENT OUTER MEMBRANE RECEPTOR"/>
    <property type="match status" value="1"/>
</dbReference>
<dbReference type="NCBIfam" id="TIGR04057">
    <property type="entry name" value="SusC_RagA_signa"/>
    <property type="match status" value="1"/>
</dbReference>
<protein>
    <submittedName>
        <fullName evidence="5">TonB-dependent receptor</fullName>
    </submittedName>
</protein>
<feature type="domain" description="TonB-dependent receptor plug" evidence="4">
    <location>
        <begin position="117"/>
        <end position="220"/>
    </location>
</feature>
<keyword evidence="2" id="KW-0813">Transport</keyword>
<dbReference type="RefSeq" id="WP_166149339.1">
    <property type="nucleotide sequence ID" value="NZ_JAANYN010000008.1"/>
</dbReference>
<gene>
    <name evidence="5" type="ORF">G9Q97_17980</name>
</gene>
<dbReference type="InterPro" id="IPR039426">
    <property type="entry name" value="TonB-dep_rcpt-like"/>
</dbReference>
<keyword evidence="2" id="KW-1134">Transmembrane beta strand</keyword>
<dbReference type="Pfam" id="PF13715">
    <property type="entry name" value="CarbopepD_reg_2"/>
    <property type="match status" value="1"/>
</dbReference>
<evidence type="ECO:0000256" key="3">
    <source>
        <dbReference type="SAM" id="SignalP"/>
    </source>
</evidence>
<dbReference type="EMBL" id="JAANYN010000008">
    <property type="protein sequence ID" value="NHE58703.1"/>
    <property type="molecule type" value="Genomic_DNA"/>
</dbReference>
<sequence>MKRIYAITLIFLFPLCLAAQDREIRGTVTDVADGNTLPGVNIIANSDGEQVGGTISDINGTYSISVPPDANQLTFVFIGMETVTEEIGSRTTINVALASNQEELDEFIVVGYGFAEKATLTGAVSSIENKEIQTATHSSLAQKLQGKVAGLNIRQNSGQPGSFDNSINIRGFGTPMFVIDGIIRNDPGAFQRINPDDIESISVLKDASAAVYGIGAANGVVIVTTKQGNRGKTSFTYNAVTGITRPTDVPQMATTAQYAQMRNDANIYGPGAGIPYYTRDELQKYLDGTLPGYTNVDWYDATMKNQAVQTQHNLSASGGGEKVLYYIGMEYVKDGGLLRSGDMDYNRVNLRSNITADLTKNLRARVMISGRYDKQSQPGDNFFNIFKTTRVTLPTERPFANDNPQYPGFVSSGFQTPTVLADRDLSGYTEVENRAIQTMAELRFAVPFVKDLFITGTGSFDTGNTMNKNLYKGFTTYTYTPATDTYNPLVQRADQNINARTDVGNTYTLRLSADYKTRIGQKHDISGTLVAEQIKGWSRWQFARRYYGDFYTSDQIRFAGQTNLQNDGQDNENSRISYIGRVNYGFSQKYLIEGAFNYNGSYRYHPDRRFGFFPVVSVGWRISEENFILNNFPAINELKLRGSYGVIGSDEGAPFQYLPGFTFGGVSTWEFSNNNLTNGLASPAITNSLLTWSTNHLSDIGFDLTMWNGKLEVVADFYNRERKGQLARRNISLPNTFGGTLPEENLNSSRQVGFEFALGHTNTINDFQYNVRGNFNFSRSMTRYQERAPFQSQRDRWLNGEAGRWGNRQTGYIVTGQFQSQEEVWQGPVYGGALGGTRELPGDFMYEDVNNDGIINGEDARTPLNYGGTPLINFGATFGAQWKGFDLNLHFQGAGKYTMRFNEVYGEMFAFRGNLPAYFFDRWHQADPYNLDSEWIPGEWPVTRLNSDVGMLYAESSVWRRNSSFVRLKSLELGYTFNAALLSRLGMERLRVYMNGFNLLTYARDPFMKQFDPEKVEGAFNAGYTYPLSKNYNLGLSLNF</sequence>
<dbReference type="SUPFAM" id="SSF49464">
    <property type="entry name" value="Carboxypeptidase regulatory domain-like"/>
    <property type="match status" value="1"/>
</dbReference>
<evidence type="ECO:0000313" key="5">
    <source>
        <dbReference type="EMBL" id="NHE58703.1"/>
    </source>
</evidence>
<comment type="similarity">
    <text evidence="2">Belongs to the TonB-dependent receptor family.</text>
</comment>
<proteinExistence type="inferred from homology"/>
<reference evidence="5 6" key="1">
    <citation type="submission" date="2020-03" db="EMBL/GenBank/DDBJ databases">
        <title>Cyclobacterium plantarum sp. nov., a marine bacterium isolated from a coastal-marine wetland.</title>
        <authorList>
            <person name="Sanchez-Porro C."/>
            <person name="Ventosa A."/>
            <person name="Amoozegar M."/>
        </authorList>
    </citation>
    <scope>NUCLEOTIDE SEQUENCE [LARGE SCALE GENOMIC DNA]</scope>
    <source>
        <strain evidence="5 6">GBPx2</strain>
    </source>
</reference>
<dbReference type="InterPro" id="IPR008969">
    <property type="entry name" value="CarboxyPept-like_regulatory"/>
</dbReference>
<keyword evidence="5" id="KW-0675">Receptor</keyword>
<dbReference type="PROSITE" id="PS52016">
    <property type="entry name" value="TONB_DEPENDENT_REC_3"/>
    <property type="match status" value="1"/>
</dbReference>
<name>A0ABX0HCQ4_9BACT</name>
<keyword evidence="2" id="KW-0472">Membrane</keyword>
<keyword evidence="2" id="KW-0998">Cell outer membrane</keyword>
<evidence type="ECO:0000256" key="2">
    <source>
        <dbReference type="PROSITE-ProRule" id="PRU01360"/>
    </source>
</evidence>
<dbReference type="InterPro" id="IPR037066">
    <property type="entry name" value="Plug_dom_sf"/>
</dbReference>
<evidence type="ECO:0000259" key="4">
    <source>
        <dbReference type="Pfam" id="PF07715"/>
    </source>
</evidence>
<dbReference type="PANTHER" id="PTHR30069:SF29">
    <property type="entry name" value="HEMOGLOBIN AND HEMOGLOBIN-HAPTOGLOBIN-BINDING PROTEIN 1-RELATED"/>
    <property type="match status" value="1"/>
</dbReference>
<feature type="chain" id="PRO_5045421274" evidence="3">
    <location>
        <begin position="19"/>
        <end position="1040"/>
    </location>
</feature>
<dbReference type="Gene3D" id="2.170.130.10">
    <property type="entry name" value="TonB-dependent receptor, plug domain"/>
    <property type="match status" value="1"/>
</dbReference>
<evidence type="ECO:0000256" key="1">
    <source>
        <dbReference type="ARBA" id="ARBA00022729"/>
    </source>
</evidence>
<accession>A0ABX0HCQ4</accession>
<dbReference type="InterPro" id="IPR023997">
    <property type="entry name" value="TonB-dep_OMP_SusC/RagA_CS"/>
</dbReference>
<dbReference type="Pfam" id="PF07715">
    <property type="entry name" value="Plug"/>
    <property type="match status" value="1"/>
</dbReference>
<evidence type="ECO:0000313" key="6">
    <source>
        <dbReference type="Proteomes" id="UP000649799"/>
    </source>
</evidence>
<keyword evidence="1 3" id="KW-0732">Signal</keyword>
<organism evidence="5 6">
    <name type="scientific">Cyclobacterium plantarum</name>
    <dbReference type="NCBI Taxonomy" id="2716263"/>
    <lineage>
        <taxon>Bacteria</taxon>
        <taxon>Pseudomonadati</taxon>
        <taxon>Bacteroidota</taxon>
        <taxon>Cytophagia</taxon>
        <taxon>Cytophagales</taxon>
        <taxon>Cyclobacteriaceae</taxon>
        <taxon>Cyclobacterium</taxon>
    </lineage>
</organism>
<comment type="subcellular location">
    <subcellularLocation>
        <location evidence="2">Cell outer membrane</location>
        <topology evidence="2">Multi-pass membrane protein</topology>
    </subcellularLocation>
</comment>
<dbReference type="InterPro" id="IPR023996">
    <property type="entry name" value="TonB-dep_OMP_SusC/RagA"/>
</dbReference>
<dbReference type="InterPro" id="IPR012910">
    <property type="entry name" value="Plug_dom"/>
</dbReference>
<comment type="caution">
    <text evidence="5">The sequence shown here is derived from an EMBL/GenBank/DDBJ whole genome shotgun (WGS) entry which is preliminary data.</text>
</comment>
<dbReference type="NCBIfam" id="TIGR04056">
    <property type="entry name" value="OMP_RagA_SusC"/>
    <property type="match status" value="1"/>
</dbReference>
<keyword evidence="6" id="KW-1185">Reference proteome</keyword>
<dbReference type="Proteomes" id="UP000649799">
    <property type="component" value="Unassembled WGS sequence"/>
</dbReference>